<evidence type="ECO:0000313" key="10">
    <source>
        <dbReference type="Proteomes" id="UP000594262"/>
    </source>
</evidence>
<evidence type="ECO:0000256" key="1">
    <source>
        <dbReference type="ARBA" id="ARBA00004496"/>
    </source>
</evidence>
<comment type="similarity">
    <text evidence="5">Belongs to the Homer family.</text>
</comment>
<evidence type="ECO:0000256" key="2">
    <source>
        <dbReference type="ARBA" id="ARBA00022490"/>
    </source>
</evidence>
<keyword evidence="3" id="KW-0770">Synapse</keyword>
<dbReference type="InterPro" id="IPR000697">
    <property type="entry name" value="WH1/EVH1_dom"/>
</dbReference>
<evidence type="ECO:0000313" key="9">
    <source>
        <dbReference type="EnsemblMetazoa" id="CLYHEMP016018.1"/>
    </source>
</evidence>
<dbReference type="GO" id="GO:0035256">
    <property type="term" value="F:G protein-coupled glutamate receptor binding"/>
    <property type="evidence" value="ECO:0007669"/>
    <property type="project" value="InterPro"/>
</dbReference>
<dbReference type="SUPFAM" id="SSF50729">
    <property type="entry name" value="PH domain-like"/>
    <property type="match status" value="1"/>
</dbReference>
<dbReference type="FunFam" id="2.30.29.30:FF:000014">
    <property type="entry name" value="Homer homolog 1 (Drosophila)"/>
    <property type="match status" value="1"/>
</dbReference>
<feature type="compositionally biased region" description="Low complexity" evidence="7">
    <location>
        <begin position="166"/>
        <end position="179"/>
    </location>
</feature>
<proteinExistence type="inferred from homology"/>
<dbReference type="InterPro" id="IPR044100">
    <property type="entry name" value="Homer_EVH1"/>
</dbReference>
<organism evidence="9 10">
    <name type="scientific">Clytia hemisphaerica</name>
    <dbReference type="NCBI Taxonomy" id="252671"/>
    <lineage>
        <taxon>Eukaryota</taxon>
        <taxon>Metazoa</taxon>
        <taxon>Cnidaria</taxon>
        <taxon>Hydrozoa</taxon>
        <taxon>Hydroidolina</taxon>
        <taxon>Leptothecata</taxon>
        <taxon>Obeliida</taxon>
        <taxon>Clytiidae</taxon>
        <taxon>Clytia</taxon>
    </lineage>
</organism>
<dbReference type="RefSeq" id="XP_066921597.1">
    <property type="nucleotide sequence ID" value="XM_067065496.1"/>
</dbReference>
<feature type="region of interest" description="Disordered" evidence="7">
    <location>
        <begin position="307"/>
        <end position="334"/>
    </location>
</feature>
<dbReference type="CDD" id="cd01206">
    <property type="entry name" value="EVH1_Homer_Vesl"/>
    <property type="match status" value="1"/>
</dbReference>
<feature type="compositionally biased region" description="Basic and acidic residues" evidence="7">
    <location>
        <begin position="312"/>
        <end position="334"/>
    </location>
</feature>
<dbReference type="PANTHER" id="PTHR10918">
    <property type="entry name" value="HOMER"/>
    <property type="match status" value="1"/>
</dbReference>
<dbReference type="OrthoDB" id="9983798at2759"/>
<dbReference type="Gene3D" id="2.30.29.30">
    <property type="entry name" value="Pleckstrin-homology domain (PH domain)/Phosphotyrosine-binding domain (PTB)"/>
    <property type="match status" value="1"/>
</dbReference>
<feature type="region of interest" description="Disordered" evidence="7">
    <location>
        <begin position="249"/>
        <end position="268"/>
    </location>
</feature>
<name>A0A7M5X194_9CNID</name>
<dbReference type="AlphaFoldDB" id="A0A7M5X194"/>
<evidence type="ECO:0000256" key="7">
    <source>
        <dbReference type="SAM" id="MobiDB-lite"/>
    </source>
</evidence>
<dbReference type="SMART" id="SM00461">
    <property type="entry name" value="WH1"/>
    <property type="match status" value="1"/>
</dbReference>
<dbReference type="GO" id="GO:0014069">
    <property type="term" value="C:postsynaptic density"/>
    <property type="evidence" value="ECO:0007669"/>
    <property type="project" value="UniProtKB-SubCell"/>
</dbReference>
<feature type="domain" description="WH1" evidence="8">
    <location>
        <begin position="8"/>
        <end position="120"/>
    </location>
</feature>
<evidence type="ECO:0000256" key="4">
    <source>
        <dbReference type="ARBA" id="ARBA00023054"/>
    </source>
</evidence>
<accession>A0A7M5X194</accession>
<dbReference type="GO" id="GO:0005737">
    <property type="term" value="C:cytoplasm"/>
    <property type="evidence" value="ECO:0007669"/>
    <property type="project" value="UniProtKB-SubCell"/>
</dbReference>
<comment type="subcellular location">
    <subcellularLocation>
        <location evidence="1">Cytoplasm</location>
    </subcellularLocation>
    <subcellularLocation>
        <location evidence="6">Postsynaptic density</location>
    </subcellularLocation>
</comment>
<dbReference type="Proteomes" id="UP000594262">
    <property type="component" value="Unplaced"/>
</dbReference>
<dbReference type="Pfam" id="PF00568">
    <property type="entry name" value="WH1"/>
    <property type="match status" value="1"/>
</dbReference>
<keyword evidence="10" id="KW-1185">Reference proteome</keyword>
<feature type="region of interest" description="Disordered" evidence="7">
    <location>
        <begin position="120"/>
        <end position="182"/>
    </location>
</feature>
<evidence type="ECO:0000256" key="3">
    <source>
        <dbReference type="ARBA" id="ARBA00023018"/>
    </source>
</evidence>
<dbReference type="InterPro" id="IPR011993">
    <property type="entry name" value="PH-like_dom_sf"/>
</dbReference>
<dbReference type="EnsemblMetazoa" id="CLYHEMT016018.1">
    <property type="protein sequence ID" value="CLYHEMP016018.1"/>
    <property type="gene ID" value="CLYHEMG016018"/>
</dbReference>
<dbReference type="GO" id="GO:0007216">
    <property type="term" value="P:G protein-coupled glutamate receptor signaling pathway"/>
    <property type="evidence" value="ECO:0007669"/>
    <property type="project" value="InterPro"/>
</dbReference>
<dbReference type="GeneID" id="136808935"/>
<evidence type="ECO:0000256" key="5">
    <source>
        <dbReference type="ARBA" id="ARBA00023606"/>
    </source>
</evidence>
<keyword evidence="4" id="KW-0175">Coiled coil</keyword>
<reference evidence="9" key="1">
    <citation type="submission" date="2021-01" db="UniProtKB">
        <authorList>
            <consortium name="EnsemblMetazoa"/>
        </authorList>
    </citation>
    <scope>IDENTIFICATION</scope>
</reference>
<evidence type="ECO:0000256" key="6">
    <source>
        <dbReference type="ARBA" id="ARBA00034105"/>
    </source>
</evidence>
<evidence type="ECO:0000259" key="8">
    <source>
        <dbReference type="PROSITE" id="PS50229"/>
    </source>
</evidence>
<sequence length="368" mass="41574">MDLNFAGGGEQPQKPLYTTQAHVFQIDPDTKKSWLPSCKQAVGVSYYYDSSKFIYKIISVENAKILINSTITSAMTFTKTSQKFGQWSDAKNNTVYGLGFGSESDLKKFADKFKEVKNNVRCGTPPSVPKNPANLKNNHIIDPSPATSMKSMSSNSTSSYDEETQSPGSHRSSSSSSESQIKYENDRLKKALAQSSSNAKKWETEFQTLKNNNARLTAALQESAVNVEKWKEQLNNYKEDNQRLRKKLAASAGSGGAKSNSTEVSDLEKRVSELENKLKRKEEELSRITQHSTDELHVLREKNAQLSKKLKTHEDKLSDDVNNNRKQNEEIRNYEGKLKQFSETSHEMESKLRELFTLQQKMNGLMKS</sequence>
<dbReference type="InterPro" id="IPR045027">
    <property type="entry name" value="Homer"/>
</dbReference>
<dbReference type="PROSITE" id="PS50229">
    <property type="entry name" value="WH1"/>
    <property type="match status" value="1"/>
</dbReference>
<protein>
    <recommendedName>
        <fullName evidence="8">WH1 domain-containing protein</fullName>
    </recommendedName>
</protein>
<keyword evidence="2" id="KW-0963">Cytoplasm</keyword>
<feature type="compositionally biased region" description="Low complexity" evidence="7">
    <location>
        <begin position="143"/>
        <end position="159"/>
    </location>
</feature>